<proteinExistence type="predicted"/>
<protein>
    <submittedName>
        <fullName evidence="1">Uncharacterized protein</fullName>
    </submittedName>
</protein>
<dbReference type="EMBL" id="CADIKG010000019">
    <property type="protein sequence ID" value="CAB3766751.1"/>
    <property type="molecule type" value="Genomic_DNA"/>
</dbReference>
<dbReference type="InterPro" id="IPR036895">
    <property type="entry name" value="Uracil-DNA_glycosylase-like_sf"/>
</dbReference>
<sequence length="93" mass="10563">MLCDRQGCQTGQNINRFWRLLGAVLGEPGLHELAYDARLECVLSHGIGIRDVLDACHRQRSLDSAIRNAKPNDFASLRRFEFTCRSGKRAYRA</sequence>
<evidence type="ECO:0000313" key="1">
    <source>
        <dbReference type="EMBL" id="CAB3766751.1"/>
    </source>
</evidence>
<evidence type="ECO:0000313" key="2">
    <source>
        <dbReference type="Proteomes" id="UP000494135"/>
    </source>
</evidence>
<accession>A0A6J5EMN4</accession>
<organism evidence="1 2">
    <name type="scientific">Burkholderia puraquae</name>
    <dbReference type="NCBI Taxonomy" id="1904757"/>
    <lineage>
        <taxon>Bacteria</taxon>
        <taxon>Pseudomonadati</taxon>
        <taxon>Pseudomonadota</taxon>
        <taxon>Betaproteobacteria</taxon>
        <taxon>Burkholderiales</taxon>
        <taxon>Burkholderiaceae</taxon>
        <taxon>Burkholderia</taxon>
        <taxon>Burkholderia cepacia complex</taxon>
    </lineage>
</organism>
<dbReference type="AlphaFoldDB" id="A0A6J5EMN4"/>
<dbReference type="Gene3D" id="3.40.470.10">
    <property type="entry name" value="Uracil-DNA glycosylase-like domain"/>
    <property type="match status" value="1"/>
</dbReference>
<name>A0A6J5EMN4_9BURK</name>
<gene>
    <name evidence="1" type="ORF">LMG29660_05623</name>
</gene>
<dbReference type="Proteomes" id="UP000494135">
    <property type="component" value="Unassembled WGS sequence"/>
</dbReference>
<reference evidence="1 2" key="1">
    <citation type="submission" date="2020-04" db="EMBL/GenBank/DDBJ databases">
        <authorList>
            <person name="De Canck E."/>
        </authorList>
    </citation>
    <scope>NUCLEOTIDE SEQUENCE [LARGE SCALE GENOMIC DNA]</scope>
    <source>
        <strain evidence="1 2">LMG 29660</strain>
    </source>
</reference>
<dbReference type="SUPFAM" id="SSF52141">
    <property type="entry name" value="Uracil-DNA glycosylase-like"/>
    <property type="match status" value="1"/>
</dbReference>